<protein>
    <submittedName>
        <fullName evidence="3">LysM peptidoglycan-binding domain-containing protein</fullName>
    </submittedName>
</protein>
<reference evidence="3" key="1">
    <citation type="submission" date="2023-03" db="EMBL/GenBank/DDBJ databases">
        <authorList>
            <person name="Shen W."/>
            <person name="Cai J."/>
        </authorList>
    </citation>
    <scope>NUCLEOTIDE SEQUENCE</scope>
    <source>
        <strain evidence="3">K72-2</strain>
    </source>
</reference>
<dbReference type="Proteomes" id="UP001268896">
    <property type="component" value="Unassembled WGS sequence"/>
</dbReference>
<feature type="region of interest" description="Disordered" evidence="1">
    <location>
        <begin position="295"/>
        <end position="341"/>
    </location>
</feature>
<feature type="compositionally biased region" description="Polar residues" evidence="1">
    <location>
        <begin position="327"/>
        <end position="338"/>
    </location>
</feature>
<dbReference type="AlphaFoldDB" id="A0AAW8URQ8"/>
<gene>
    <name evidence="3" type="ORF">P7I32_08620</name>
</gene>
<dbReference type="InterPro" id="IPR036779">
    <property type="entry name" value="LysM_dom_sf"/>
</dbReference>
<comment type="caution">
    <text evidence="3">The sequence shown here is derived from an EMBL/GenBank/DDBJ whole genome shotgun (WGS) entry which is preliminary data.</text>
</comment>
<dbReference type="SUPFAM" id="SSF54106">
    <property type="entry name" value="LysM domain"/>
    <property type="match status" value="1"/>
</dbReference>
<proteinExistence type="predicted"/>
<feature type="domain" description="LysM" evidence="2">
    <location>
        <begin position="343"/>
        <end position="388"/>
    </location>
</feature>
<evidence type="ECO:0000313" key="4">
    <source>
        <dbReference type="Proteomes" id="UP001268896"/>
    </source>
</evidence>
<name>A0AAW8URQ8_ENTCA</name>
<evidence type="ECO:0000313" key="3">
    <source>
        <dbReference type="EMBL" id="MDT2964673.1"/>
    </source>
</evidence>
<evidence type="ECO:0000256" key="1">
    <source>
        <dbReference type="SAM" id="MobiDB-lite"/>
    </source>
</evidence>
<dbReference type="Gene3D" id="3.10.350.10">
    <property type="entry name" value="LysM domain"/>
    <property type="match status" value="1"/>
</dbReference>
<dbReference type="RefSeq" id="WP_311903986.1">
    <property type="nucleotide sequence ID" value="NZ_JARQDV010000004.1"/>
</dbReference>
<dbReference type="EMBL" id="JARQDV010000004">
    <property type="protein sequence ID" value="MDT2964673.1"/>
    <property type="molecule type" value="Genomic_DNA"/>
</dbReference>
<dbReference type="Pfam" id="PF01476">
    <property type="entry name" value="LysM"/>
    <property type="match status" value="1"/>
</dbReference>
<dbReference type="CDD" id="cd00118">
    <property type="entry name" value="LysM"/>
    <property type="match status" value="1"/>
</dbReference>
<accession>A0AAW8URQ8</accession>
<dbReference type="InterPro" id="IPR018392">
    <property type="entry name" value="LysM"/>
</dbReference>
<dbReference type="PROSITE" id="PS51257">
    <property type="entry name" value="PROKAR_LIPOPROTEIN"/>
    <property type="match status" value="1"/>
</dbReference>
<dbReference type="PROSITE" id="PS51782">
    <property type="entry name" value="LYSM"/>
    <property type="match status" value="1"/>
</dbReference>
<organism evidence="3 4">
    <name type="scientific">Enterococcus casseliflavus</name>
    <name type="common">Enterococcus flavescens</name>
    <dbReference type="NCBI Taxonomy" id="37734"/>
    <lineage>
        <taxon>Bacteria</taxon>
        <taxon>Bacillati</taxon>
        <taxon>Bacillota</taxon>
        <taxon>Bacilli</taxon>
        <taxon>Lactobacillales</taxon>
        <taxon>Enterococcaceae</taxon>
        <taxon>Enterococcus</taxon>
    </lineage>
</organism>
<evidence type="ECO:0000259" key="2">
    <source>
        <dbReference type="PROSITE" id="PS51782"/>
    </source>
</evidence>
<sequence length="389" mass="43449">MKKISLGVFALIAIFFLTACGKKITTEDLKANDWIAESSSKDEPNMLLSFSDHVMSVSIDTDSMTSNAKDEWEQLGEDLAKQLITQMSYKLEYVLEKDTIKIQDTGDEEAFVYYIVSKEDENIVFTPDEKQNKDESDTEKLVLKPYTKKKEVETSSSSSTEETTVSSESAATNLDDIIETFSEQSLVVYNPRDMTKEDFGIAPMSATKAKIFSLIETDNEEEQQNARLLTFDNLDDLKATKKYYDDLGKDSAMLFSYTAVNEDELVLMQFNGQLPQELVEKYAKAASLELTESPFGSTAAESQTYSSENETVYSEESAQAVEVPASSEETVPESSVQDQPVEEYTTVQQGEGIDQIAARVGISVDQLLELNGMDPNNFMLYPGDTLRVK</sequence>
<dbReference type="SMART" id="SM00257">
    <property type="entry name" value="LysM"/>
    <property type="match status" value="1"/>
</dbReference>
<feature type="compositionally biased region" description="Polar residues" evidence="1">
    <location>
        <begin position="295"/>
        <end position="317"/>
    </location>
</feature>